<proteinExistence type="predicted"/>
<reference evidence="1 2" key="1">
    <citation type="submission" date="2022-07" db="EMBL/GenBank/DDBJ databases">
        <title>Two temperate virus in Haloterrigena jeotgali A29.</title>
        <authorList>
            <person name="Deng X."/>
        </authorList>
    </citation>
    <scope>NUCLEOTIDE SEQUENCE [LARGE SCALE GENOMIC DNA]</scope>
    <source>
        <strain evidence="1 2">A29</strain>
    </source>
</reference>
<sequence length="130" mass="14798">MSNNLIGGIEELCKNRHTEFESITLIKGKSSSGGNWEQIGSEYGIPIEDLTGESSEKWPLLWEDRPDGTFEMIWQLHAVGEATTGTFVFVSPHYGEPFSVEELTLRELDPTRMSLRFDRISDYEVLEIDL</sequence>
<dbReference type="GeneID" id="39864325"/>
<dbReference type="EMBL" id="CP101873">
    <property type="protein sequence ID" value="WMT07237.1"/>
    <property type="molecule type" value="Genomic_DNA"/>
</dbReference>
<dbReference type="AlphaFoldDB" id="A0AAF0P939"/>
<keyword evidence="2" id="KW-1185">Reference proteome</keyword>
<gene>
    <name evidence="1" type="ORF">NP511_17840</name>
</gene>
<dbReference type="RefSeq" id="WP_049966523.1">
    <property type="nucleotide sequence ID" value="NZ_CP101873.1"/>
</dbReference>
<protein>
    <submittedName>
        <fullName evidence="1">Uncharacterized protein</fullName>
    </submittedName>
</protein>
<evidence type="ECO:0000313" key="1">
    <source>
        <dbReference type="EMBL" id="WMT07237.1"/>
    </source>
</evidence>
<accession>A0AAF0P939</accession>
<dbReference type="GeneID" id="84215843"/>
<organism evidence="1 2">
    <name type="scientific">Natrinema thermotolerans</name>
    <dbReference type="NCBI Taxonomy" id="121872"/>
    <lineage>
        <taxon>Archaea</taxon>
        <taxon>Methanobacteriati</taxon>
        <taxon>Methanobacteriota</taxon>
        <taxon>Stenosarchaea group</taxon>
        <taxon>Halobacteria</taxon>
        <taxon>Halobacteriales</taxon>
        <taxon>Natrialbaceae</taxon>
        <taxon>Natrinema</taxon>
    </lineage>
</organism>
<dbReference type="Proteomes" id="UP001224926">
    <property type="component" value="Chromosome"/>
</dbReference>
<name>A0AAF0P939_9EURY</name>
<evidence type="ECO:0000313" key="2">
    <source>
        <dbReference type="Proteomes" id="UP001224926"/>
    </source>
</evidence>